<proteinExistence type="predicted"/>
<evidence type="ECO:0000313" key="2">
    <source>
        <dbReference type="EMBL" id="ETJ43905.1"/>
    </source>
</evidence>
<dbReference type="EMBL" id="AZMM01002065">
    <property type="protein sequence ID" value="ETJ43905.1"/>
    <property type="molecule type" value="Genomic_DNA"/>
</dbReference>
<sequence>PILVLLAPAWWIAPSPLTLLIVQDLLLAVSAWPLTRLATRCLGAVGGTLLGLVYVLSWGLQTAVAAQFHEIAFAVPLLAWASAAFAEDHWWAVAGWS</sequence>
<keyword evidence="1" id="KW-0472">Membrane</keyword>
<dbReference type="Pfam" id="PF09852">
    <property type="entry name" value="DUF2079"/>
    <property type="match status" value="1"/>
</dbReference>
<evidence type="ECO:0000256" key="1">
    <source>
        <dbReference type="SAM" id="Phobius"/>
    </source>
</evidence>
<organism evidence="2">
    <name type="scientific">human gut metagenome</name>
    <dbReference type="NCBI Taxonomy" id="408170"/>
    <lineage>
        <taxon>unclassified sequences</taxon>
        <taxon>metagenomes</taxon>
        <taxon>organismal metagenomes</taxon>
    </lineage>
</organism>
<keyword evidence="1" id="KW-1133">Transmembrane helix</keyword>
<keyword evidence="1" id="KW-0812">Transmembrane</keyword>
<protein>
    <submittedName>
        <fullName evidence="2">Integral membrane protein</fullName>
    </submittedName>
</protein>
<feature type="non-terminal residue" evidence="2">
    <location>
        <position position="1"/>
    </location>
</feature>
<feature type="non-terminal residue" evidence="2">
    <location>
        <position position="97"/>
    </location>
</feature>
<name>W1YQ98_9ZZZZ</name>
<dbReference type="AlphaFoldDB" id="W1YQ98"/>
<feature type="transmembrane region" description="Helical" evidence="1">
    <location>
        <begin position="12"/>
        <end position="34"/>
    </location>
</feature>
<gene>
    <name evidence="2" type="ORF">Q604_UNBC02065G0001</name>
</gene>
<dbReference type="InterPro" id="IPR018650">
    <property type="entry name" value="STSV1_Orf64"/>
</dbReference>
<feature type="transmembrane region" description="Helical" evidence="1">
    <location>
        <begin position="41"/>
        <end position="60"/>
    </location>
</feature>
<reference evidence="2" key="1">
    <citation type="submission" date="2013-12" db="EMBL/GenBank/DDBJ databases">
        <title>A Varibaculum cambriense genome reconstructed from a premature infant gut community with otherwise low bacterial novelty that shifts toward anaerobic metabolism during the third week of life.</title>
        <authorList>
            <person name="Brown C.T."/>
            <person name="Sharon I."/>
            <person name="Thomas B.C."/>
            <person name="Castelle C.J."/>
            <person name="Morowitz M.J."/>
            <person name="Banfield J.F."/>
        </authorList>
    </citation>
    <scope>NUCLEOTIDE SEQUENCE</scope>
</reference>
<comment type="caution">
    <text evidence="2">The sequence shown here is derived from an EMBL/GenBank/DDBJ whole genome shotgun (WGS) entry which is preliminary data.</text>
</comment>
<accession>W1YQ98</accession>